<dbReference type="InterPro" id="IPR015943">
    <property type="entry name" value="WD40/YVTN_repeat-like_dom_sf"/>
</dbReference>
<dbReference type="STRING" id="1037660.A0A066W238"/>
<feature type="compositionally biased region" description="Basic and acidic residues" evidence="4">
    <location>
        <begin position="159"/>
        <end position="171"/>
    </location>
</feature>
<name>A0A066W238_TILAU</name>
<evidence type="ECO:0000256" key="2">
    <source>
        <dbReference type="ARBA" id="ARBA00022737"/>
    </source>
</evidence>
<dbReference type="InParanoid" id="A0A066W238"/>
<evidence type="ECO:0000313" key="6">
    <source>
        <dbReference type="Proteomes" id="UP000027361"/>
    </source>
</evidence>
<dbReference type="SMART" id="SM00320">
    <property type="entry name" value="WD40"/>
    <property type="match status" value="2"/>
</dbReference>
<dbReference type="Proteomes" id="UP000027361">
    <property type="component" value="Unassembled WGS sequence"/>
</dbReference>
<comment type="similarity">
    <text evidence="3">Belongs to the WD repeat PROPPIN family.</text>
</comment>
<feature type="region of interest" description="Disordered" evidence="4">
    <location>
        <begin position="269"/>
        <end position="303"/>
    </location>
</feature>
<dbReference type="OrthoDB" id="1667587at2759"/>
<reference evidence="5 6" key="1">
    <citation type="submission" date="2014-05" db="EMBL/GenBank/DDBJ databases">
        <title>Draft genome sequence of a rare smut relative, Tilletiaria anomala UBC 951.</title>
        <authorList>
            <consortium name="DOE Joint Genome Institute"/>
            <person name="Toome M."/>
            <person name="Kuo A."/>
            <person name="Henrissat B."/>
            <person name="Lipzen A."/>
            <person name="Tritt A."/>
            <person name="Yoshinaga Y."/>
            <person name="Zane M."/>
            <person name="Barry K."/>
            <person name="Grigoriev I.V."/>
            <person name="Spatafora J.W."/>
            <person name="Aimea M.C."/>
        </authorList>
    </citation>
    <scope>NUCLEOTIDE SEQUENCE [LARGE SCALE GENOMIC DNA]</scope>
    <source>
        <strain evidence="5 6">UBC 951</strain>
    </source>
</reference>
<dbReference type="InterPro" id="IPR001680">
    <property type="entry name" value="WD40_rpt"/>
</dbReference>
<dbReference type="HOGENOM" id="CLU_312650_0_0_1"/>
<sequence length="758" mass="81311">MHLPRHTITSRVPAPTFVRACFSSVDQESEAEHPPNQKQWKGKEKVTDHLNDEGVASELHLEDVQYPNRSTFACATQTGFFVVNTWPLRELVRREFPKAQGGLVTAAPVDDSSLVLLVGGGRVPRFAPSKVIIWDEASSHRRTPSGLASTTRPAQARGETSRKESHTELAHAESLILRSDSTVDLEPTSPPDTPSNRSHAAMSKASYQPSRYGYGLDDMFRSQASIASQHNDEDHDSSGAESEQMFVSVADFDSTVKDRGDAPERAGAFNAGIKSESNARGQSSAPPEIAISLGSSDEKDGPALPDSLFPTSAGNAEDTTIQSPTGAAIVELEFGETVRGVHVKTFGCKGQRGEFDSMLMVVILKTKAVVFEVAAPQQKNGANAGWSVHQRLVVNMVDTLSGLGAITSLRGRPDLALIALPGRQLGHVQLVTLPVGPGNTSKPGGPSTIIAAHTSPLSAIALSNCGSLLATTSEKGTLVRIWSTLSTASSARPSASGAADAPLRTKLGILLVRELRRGLDTAKIHDVRFSPDGACIAIASETGTIHFFSLAKASDLSRRDSTLSHSQPKGFKTLSQLTSVVPSSILPQYFKSEWSSAQFRISLQSYTARAGGAPDTKGDTGWVQIGGKESTASGPSTEGQWASIRGRIEDARRGEAGLDEQIFLSWTRAEGTYQLIAVTTAGSYYRVSLKPENFEKIADDESDDDAESSVVLDMYKTSSNKRSSTKKAKKPKPNQDAGAVGCKLEEYRRFGQKDEFEM</sequence>
<accession>A0A066W238</accession>
<evidence type="ECO:0008006" key="7">
    <source>
        <dbReference type="Google" id="ProtNLM"/>
    </source>
</evidence>
<dbReference type="OMA" id="GAWAQMR"/>
<keyword evidence="1" id="KW-0853">WD repeat</keyword>
<keyword evidence="6" id="KW-1185">Reference proteome</keyword>
<dbReference type="PANTHER" id="PTHR11227">
    <property type="entry name" value="WD-REPEAT PROTEIN INTERACTING WITH PHOSPHOINOSIDES WIPI -RELATED"/>
    <property type="match status" value="1"/>
</dbReference>
<gene>
    <name evidence="5" type="ORF">K437DRAFT_256129</name>
</gene>
<evidence type="ECO:0000256" key="1">
    <source>
        <dbReference type="ARBA" id="ARBA00022574"/>
    </source>
</evidence>
<proteinExistence type="inferred from homology"/>
<dbReference type="InterPro" id="IPR036322">
    <property type="entry name" value="WD40_repeat_dom_sf"/>
</dbReference>
<feature type="compositionally biased region" description="Basic residues" evidence="4">
    <location>
        <begin position="723"/>
        <end position="732"/>
    </location>
</feature>
<dbReference type="RefSeq" id="XP_013243602.1">
    <property type="nucleotide sequence ID" value="XM_013388148.1"/>
</dbReference>
<evidence type="ECO:0000256" key="4">
    <source>
        <dbReference type="SAM" id="MobiDB-lite"/>
    </source>
</evidence>
<dbReference type="GO" id="GO:0005737">
    <property type="term" value="C:cytoplasm"/>
    <property type="evidence" value="ECO:0007669"/>
    <property type="project" value="UniProtKB-ARBA"/>
</dbReference>
<organism evidence="5 6">
    <name type="scientific">Tilletiaria anomala (strain ATCC 24038 / CBS 436.72 / UBC 951)</name>
    <dbReference type="NCBI Taxonomy" id="1037660"/>
    <lineage>
        <taxon>Eukaryota</taxon>
        <taxon>Fungi</taxon>
        <taxon>Dikarya</taxon>
        <taxon>Basidiomycota</taxon>
        <taxon>Ustilaginomycotina</taxon>
        <taxon>Exobasidiomycetes</taxon>
        <taxon>Georgefischeriales</taxon>
        <taxon>Tilletiariaceae</taxon>
        <taxon>Tilletiaria</taxon>
    </lineage>
</organism>
<evidence type="ECO:0000313" key="5">
    <source>
        <dbReference type="EMBL" id="KDN46623.1"/>
    </source>
</evidence>
<comment type="caution">
    <text evidence="5">The sequence shown here is derived from an EMBL/GenBank/DDBJ whole genome shotgun (WGS) entry which is preliminary data.</text>
</comment>
<dbReference type="Gene3D" id="2.130.10.10">
    <property type="entry name" value="YVTN repeat-like/Quinoprotein amine dehydrogenase"/>
    <property type="match status" value="1"/>
</dbReference>
<feature type="compositionally biased region" description="Polar residues" evidence="4">
    <location>
        <begin position="275"/>
        <end position="285"/>
    </location>
</feature>
<dbReference type="AlphaFoldDB" id="A0A066W238"/>
<feature type="region of interest" description="Disordered" evidence="4">
    <location>
        <begin position="699"/>
        <end position="741"/>
    </location>
</feature>
<evidence type="ECO:0000256" key="3">
    <source>
        <dbReference type="ARBA" id="ARBA00025740"/>
    </source>
</evidence>
<dbReference type="EMBL" id="JMSN01000034">
    <property type="protein sequence ID" value="KDN46623.1"/>
    <property type="molecule type" value="Genomic_DNA"/>
</dbReference>
<dbReference type="Pfam" id="PF00400">
    <property type="entry name" value="WD40"/>
    <property type="match status" value="2"/>
</dbReference>
<dbReference type="GeneID" id="25264338"/>
<dbReference type="InterPro" id="IPR048720">
    <property type="entry name" value="PROPPIN"/>
</dbReference>
<keyword evidence="2" id="KW-0677">Repeat</keyword>
<dbReference type="SUPFAM" id="SSF50978">
    <property type="entry name" value="WD40 repeat-like"/>
    <property type="match status" value="1"/>
</dbReference>
<protein>
    <recommendedName>
        <fullName evidence="7">WD40 repeat-like protein</fullName>
    </recommendedName>
</protein>
<feature type="region of interest" description="Disordered" evidence="4">
    <location>
        <begin position="140"/>
        <end position="206"/>
    </location>
</feature>